<keyword evidence="8" id="KW-1185">Reference proteome</keyword>
<evidence type="ECO:0000256" key="2">
    <source>
        <dbReference type="ARBA" id="ARBA00011322"/>
    </source>
</evidence>
<dbReference type="Gene3D" id="3.40.50.300">
    <property type="entry name" value="P-loop containing nucleotide triphosphate hydrolases"/>
    <property type="match status" value="2"/>
</dbReference>
<feature type="coiled-coil region" evidence="4">
    <location>
        <begin position="405"/>
        <end position="439"/>
    </location>
</feature>
<gene>
    <name evidence="7" type="ORF">FHU37_002057</name>
</gene>
<comment type="subunit">
    <text evidence="2">Heterodimer of SbcC and SbcD.</text>
</comment>
<dbReference type="RefSeq" id="WP_179813915.1">
    <property type="nucleotide sequence ID" value="NZ_JACBZD010000001.1"/>
</dbReference>
<dbReference type="PANTHER" id="PTHR32114">
    <property type="entry name" value="ABC TRANSPORTER ABCH.3"/>
    <property type="match status" value="1"/>
</dbReference>
<dbReference type="InterPro" id="IPR038729">
    <property type="entry name" value="Rad50/SbcC_AAA"/>
</dbReference>
<proteinExistence type="inferred from homology"/>
<evidence type="ECO:0000313" key="8">
    <source>
        <dbReference type="Proteomes" id="UP000567795"/>
    </source>
</evidence>
<sequence length="1022" mass="109733">MRLHRLTVTAFGPFAGTESVDFDRLTGDGLFLLHGPTGAGKTSVLDAVAYALYGNVPGQRERGSLRSDHAAPDRLTEVTLEATLAGRRLRLTRSPDQERPRRRGGGTTTEKARTLLEEWRDGTWHGLSRSHQEVGQEVERLLGMSMDQFCQVVLLPQGEFARFLRADTRERADLLKRLFSTRTFEDVELWLAERRRQADQRVEQALGGVRGLAQRLGQAAHGLPVAELARAAAAVSDDEPPAPGEAAGTGAAPGADAVERLGDHGRLVWAALLLAEATERAELTEVLREGAARQRDAARERLAGAERLAELRRRHDRAREVLAELADSAEQRREDAAAVAAAERAAPVLRLLRAEEEAHRRAGLAAAAERERRAALPESLAARTEAQLAAEAARLRQEAGALRHALDEEARLDELAGRLAELAAERAAAERAAAEAEAVLAGLPERRAAVVTELDAARETAASASALAAEAARATAAVAAAVRRDELAGLLEVARERERAARDAELAAREAWLGLRERRLAGMAAELAAGLRQGEPCPVCGSAAHPAPASGAGPAARVTAEDEREAERRAARAREELAAAQAELAELGRESAAATAIAGEESVAGHRAAQERLSARHRAAERAGARATELAGRLAELDAEAERCARRREEAGRERDRLAERADALAEQERRARALVAEARGGFPTVRGRLEALVTLAGAAEEAVRAAGEAAAAEQAHLGAERQLEEALAEAGFASAAALRAAEIGQQELDKRRRRLEEWREREVAARAQLEEPEVARAGALPRPDVAGPQREVAEAESRLREATVAAGAAGTRREQVAELCARLRAETSALAPLRARATVVRRTAELVAGTGDANARRMKLSTYVLAARLEQVAAAATVRLHRMSQGRYTLVHSDGRVARKRVWGLGLRVADAWTGVERDTATLSGGETFIVSLALALGLADVVTEESGGMPLDTLFIDEGFGTLDEETLDEVLDVLDALRERDRAVGIVSHVAELRQRVRNRLRAEKGREGSRLRVVAAEG</sequence>
<keyword evidence="4" id="KW-0175">Coiled coil</keyword>
<evidence type="ECO:0000256" key="4">
    <source>
        <dbReference type="SAM" id="Coils"/>
    </source>
</evidence>
<accession>A0A852ZWI5</accession>
<dbReference type="InterPro" id="IPR027417">
    <property type="entry name" value="P-loop_NTPase"/>
</dbReference>
<name>A0A852ZWI5_9ACTN</name>
<dbReference type="Pfam" id="PF13476">
    <property type="entry name" value="AAA_23"/>
    <property type="match status" value="1"/>
</dbReference>
<evidence type="ECO:0000256" key="5">
    <source>
        <dbReference type="SAM" id="MobiDB-lite"/>
    </source>
</evidence>
<dbReference type="GO" id="GO:0016887">
    <property type="term" value="F:ATP hydrolysis activity"/>
    <property type="evidence" value="ECO:0007669"/>
    <property type="project" value="InterPro"/>
</dbReference>
<dbReference type="Pfam" id="PF13558">
    <property type="entry name" value="SbcC_Walker_B"/>
    <property type="match status" value="1"/>
</dbReference>
<evidence type="ECO:0000256" key="3">
    <source>
        <dbReference type="ARBA" id="ARBA00013368"/>
    </source>
</evidence>
<reference evidence="7 8" key="1">
    <citation type="submission" date="2020-07" db="EMBL/GenBank/DDBJ databases">
        <title>Sequencing the genomes of 1000 actinobacteria strains.</title>
        <authorList>
            <person name="Klenk H.-P."/>
        </authorList>
    </citation>
    <scope>NUCLEOTIDE SEQUENCE [LARGE SCALE GENOMIC DNA]</scope>
    <source>
        <strain evidence="7 8">DSM 42178</strain>
    </source>
</reference>
<keyword evidence="7" id="KW-0269">Exonuclease</keyword>
<feature type="compositionally biased region" description="Low complexity" evidence="5">
    <location>
        <begin position="244"/>
        <end position="256"/>
    </location>
</feature>
<feature type="region of interest" description="Disordered" evidence="5">
    <location>
        <begin position="89"/>
        <end position="111"/>
    </location>
</feature>
<dbReference type="EMBL" id="JACBZD010000001">
    <property type="protein sequence ID" value="NYI05114.1"/>
    <property type="molecule type" value="Genomic_DNA"/>
</dbReference>
<comment type="similarity">
    <text evidence="1">Belongs to the SMC family. SbcC subfamily.</text>
</comment>
<dbReference type="PANTHER" id="PTHR32114:SF2">
    <property type="entry name" value="ABC TRANSPORTER ABCH.3"/>
    <property type="match status" value="1"/>
</dbReference>
<dbReference type="GO" id="GO:0006302">
    <property type="term" value="P:double-strand break repair"/>
    <property type="evidence" value="ECO:0007669"/>
    <property type="project" value="InterPro"/>
</dbReference>
<feature type="compositionally biased region" description="Basic and acidic residues" evidence="5">
    <location>
        <begin position="559"/>
        <end position="568"/>
    </location>
</feature>
<dbReference type="AlphaFoldDB" id="A0A852ZWI5"/>
<feature type="region of interest" description="Disordered" evidence="5">
    <location>
        <begin position="545"/>
        <end position="568"/>
    </location>
</feature>
<comment type="caution">
    <text evidence="7">The sequence shown here is derived from an EMBL/GenBank/DDBJ whole genome shotgun (WGS) entry which is preliminary data.</text>
</comment>
<dbReference type="Proteomes" id="UP000567795">
    <property type="component" value="Unassembled WGS sequence"/>
</dbReference>
<keyword evidence="7" id="KW-0540">Nuclease</keyword>
<evidence type="ECO:0000313" key="7">
    <source>
        <dbReference type="EMBL" id="NYI05114.1"/>
    </source>
</evidence>
<evidence type="ECO:0000259" key="6">
    <source>
        <dbReference type="Pfam" id="PF13476"/>
    </source>
</evidence>
<feature type="compositionally biased region" description="Low complexity" evidence="5">
    <location>
        <begin position="545"/>
        <end position="558"/>
    </location>
</feature>
<keyword evidence="7" id="KW-0378">Hydrolase</keyword>
<organism evidence="7 8">
    <name type="scientific">Allostreptomyces psammosilenae</name>
    <dbReference type="NCBI Taxonomy" id="1892865"/>
    <lineage>
        <taxon>Bacteria</taxon>
        <taxon>Bacillati</taxon>
        <taxon>Actinomycetota</taxon>
        <taxon>Actinomycetes</taxon>
        <taxon>Kitasatosporales</taxon>
        <taxon>Streptomycetaceae</taxon>
        <taxon>Allostreptomyces</taxon>
    </lineage>
</organism>
<feature type="domain" description="Rad50/SbcC-type AAA" evidence="6">
    <location>
        <begin position="5"/>
        <end position="181"/>
    </location>
</feature>
<feature type="coiled-coil region" evidence="4">
    <location>
        <begin position="288"/>
        <end position="328"/>
    </location>
</feature>
<feature type="coiled-coil region" evidence="4">
    <location>
        <begin position="634"/>
        <end position="668"/>
    </location>
</feature>
<evidence type="ECO:0000256" key="1">
    <source>
        <dbReference type="ARBA" id="ARBA00006930"/>
    </source>
</evidence>
<feature type="coiled-coil region" evidence="4">
    <location>
        <begin position="710"/>
        <end position="762"/>
    </location>
</feature>
<protein>
    <recommendedName>
        <fullName evidence="3">Nuclease SbcCD subunit C</fullName>
    </recommendedName>
</protein>
<dbReference type="SUPFAM" id="SSF52540">
    <property type="entry name" value="P-loop containing nucleoside triphosphate hydrolases"/>
    <property type="match status" value="1"/>
</dbReference>
<feature type="region of interest" description="Disordered" evidence="5">
    <location>
        <begin position="234"/>
        <end position="257"/>
    </location>
</feature>
<dbReference type="GO" id="GO:0004527">
    <property type="term" value="F:exonuclease activity"/>
    <property type="evidence" value="ECO:0007669"/>
    <property type="project" value="UniProtKB-KW"/>
</dbReference>